<sequence>MSSEKLGKELQALYESCLADGLTPAEIRHVARPFVYSQKRRRSAIVFTAVVLLLLLLRESIEWRLCMCARLLMIAAYLEDPDLKVAAVCNFRSNSRLGFDSFLRSFSSSSGWSAHWENCDRSGQKHLRQFYRKPSFLPLAFEMTRPNWVIASRGFSGRRFKELDFEAGSTLVWFAQVKGLSYIRLVPESICSGICQELELLLDASDICKCPPPSTKVFVSLGITALTLWRTICMRLHGKAWWCQAYFYSTPGCGMKRLPPLLVVLFVGAGIYGSEVAEPVDPKNPVDVPEKLLDTIHGIKMGVVNPQCDNAKHGHSKQSCDTVSADYRHGAIVMLYHPCTHPYYVDALRSIVTGCLRKHIITPYVHLSPDRPLALVAWGCRYEMSTVDQEEVVAFIKEKAMKGPEGFYPKEGQYTHFLLKTSTSPLGSDMNDTVICPGF</sequence>
<dbReference type="Pfam" id="PF11303">
    <property type="entry name" value="DUF3105"/>
    <property type="match status" value="1"/>
</dbReference>
<dbReference type="Proteomes" id="UP000821866">
    <property type="component" value="Chromosome 1"/>
</dbReference>
<dbReference type="GO" id="GO:0005737">
    <property type="term" value="C:cytoplasm"/>
    <property type="evidence" value="ECO:0007669"/>
    <property type="project" value="TreeGrafter"/>
</dbReference>
<dbReference type="PANTHER" id="PTHR34179">
    <property type="entry name" value="TUMOR PROTEIN P53-INDUCIBLE PROTEIN 13"/>
    <property type="match status" value="1"/>
</dbReference>
<dbReference type="InterPro" id="IPR021454">
    <property type="entry name" value="DUF3105"/>
</dbReference>
<dbReference type="AlphaFoldDB" id="A0A9J6EZW9"/>
<dbReference type="VEuPathDB" id="VectorBase:LOC119164018"/>
<evidence type="ECO:0000313" key="1">
    <source>
        <dbReference type="EMBL" id="KAH8040062.1"/>
    </source>
</evidence>
<dbReference type="VEuPathDB" id="VectorBase:LOC119183590"/>
<keyword evidence="2" id="KW-1185">Reference proteome</keyword>
<comment type="caution">
    <text evidence="1">The sequence shown here is derived from an EMBL/GenBank/DDBJ whole genome shotgun (WGS) entry which is preliminary data.</text>
</comment>
<protein>
    <submittedName>
        <fullName evidence="1">Uncharacterized protein</fullName>
    </submittedName>
</protein>
<dbReference type="EMBL" id="JABSTU010000001">
    <property type="protein sequence ID" value="KAH8040062.1"/>
    <property type="molecule type" value="Genomic_DNA"/>
</dbReference>
<name>A0A9J6EZW9_RHIMP</name>
<accession>A0A9J6EZW9</accession>
<gene>
    <name evidence="1" type="ORF">HPB51_009318</name>
</gene>
<dbReference type="PANTHER" id="PTHR34179:SF1">
    <property type="entry name" value="TUMOR PROTEIN P53-INDUCIBLE PROTEIN 13"/>
    <property type="match status" value="1"/>
</dbReference>
<proteinExistence type="predicted"/>
<reference evidence="1" key="2">
    <citation type="submission" date="2021-09" db="EMBL/GenBank/DDBJ databases">
        <authorList>
            <person name="Jia N."/>
            <person name="Wang J."/>
            <person name="Shi W."/>
            <person name="Du L."/>
            <person name="Sun Y."/>
            <person name="Zhan W."/>
            <person name="Jiang J."/>
            <person name="Wang Q."/>
            <person name="Zhang B."/>
            <person name="Ji P."/>
            <person name="Sakyi L.B."/>
            <person name="Cui X."/>
            <person name="Yuan T."/>
            <person name="Jiang B."/>
            <person name="Yang W."/>
            <person name="Lam T.T.-Y."/>
            <person name="Chang Q."/>
            <person name="Ding S."/>
            <person name="Wang X."/>
            <person name="Zhu J."/>
            <person name="Ruan X."/>
            <person name="Zhao L."/>
            <person name="Wei J."/>
            <person name="Que T."/>
            <person name="Du C."/>
            <person name="Cheng J."/>
            <person name="Dai P."/>
            <person name="Han X."/>
            <person name="Huang E."/>
            <person name="Gao Y."/>
            <person name="Liu J."/>
            <person name="Shao H."/>
            <person name="Ye R."/>
            <person name="Li L."/>
            <person name="Wei W."/>
            <person name="Wang X."/>
            <person name="Wang C."/>
            <person name="Huo Q."/>
            <person name="Li W."/>
            <person name="Guo W."/>
            <person name="Chen H."/>
            <person name="Chen S."/>
            <person name="Zhou L."/>
            <person name="Zhou L."/>
            <person name="Ni X."/>
            <person name="Tian J."/>
            <person name="Zhou Y."/>
            <person name="Sheng Y."/>
            <person name="Liu T."/>
            <person name="Pan Y."/>
            <person name="Xia L."/>
            <person name="Li J."/>
            <person name="Zhao F."/>
            <person name="Cao W."/>
        </authorList>
    </citation>
    <scope>NUCLEOTIDE SEQUENCE</scope>
    <source>
        <strain evidence="1">Rmic-2018</strain>
        <tissue evidence="1">Larvae</tissue>
    </source>
</reference>
<organism evidence="1 2">
    <name type="scientific">Rhipicephalus microplus</name>
    <name type="common">Cattle tick</name>
    <name type="synonym">Boophilus microplus</name>
    <dbReference type="NCBI Taxonomy" id="6941"/>
    <lineage>
        <taxon>Eukaryota</taxon>
        <taxon>Metazoa</taxon>
        <taxon>Ecdysozoa</taxon>
        <taxon>Arthropoda</taxon>
        <taxon>Chelicerata</taxon>
        <taxon>Arachnida</taxon>
        <taxon>Acari</taxon>
        <taxon>Parasitiformes</taxon>
        <taxon>Ixodida</taxon>
        <taxon>Ixodoidea</taxon>
        <taxon>Ixodidae</taxon>
        <taxon>Rhipicephalinae</taxon>
        <taxon>Rhipicephalus</taxon>
        <taxon>Boophilus</taxon>
    </lineage>
</organism>
<evidence type="ECO:0000313" key="2">
    <source>
        <dbReference type="Proteomes" id="UP000821866"/>
    </source>
</evidence>
<reference evidence="1" key="1">
    <citation type="journal article" date="2020" name="Cell">
        <title>Large-Scale Comparative Analyses of Tick Genomes Elucidate Their Genetic Diversity and Vector Capacities.</title>
        <authorList>
            <consortium name="Tick Genome and Microbiome Consortium (TIGMIC)"/>
            <person name="Jia N."/>
            <person name="Wang J."/>
            <person name="Shi W."/>
            <person name="Du L."/>
            <person name="Sun Y."/>
            <person name="Zhan W."/>
            <person name="Jiang J.F."/>
            <person name="Wang Q."/>
            <person name="Zhang B."/>
            <person name="Ji P."/>
            <person name="Bell-Sakyi L."/>
            <person name="Cui X.M."/>
            <person name="Yuan T.T."/>
            <person name="Jiang B.G."/>
            <person name="Yang W.F."/>
            <person name="Lam T.T."/>
            <person name="Chang Q.C."/>
            <person name="Ding S.J."/>
            <person name="Wang X.J."/>
            <person name="Zhu J.G."/>
            <person name="Ruan X.D."/>
            <person name="Zhao L."/>
            <person name="Wei J.T."/>
            <person name="Ye R.Z."/>
            <person name="Que T.C."/>
            <person name="Du C.H."/>
            <person name="Zhou Y.H."/>
            <person name="Cheng J.X."/>
            <person name="Dai P.F."/>
            <person name="Guo W.B."/>
            <person name="Han X.H."/>
            <person name="Huang E.J."/>
            <person name="Li L.F."/>
            <person name="Wei W."/>
            <person name="Gao Y.C."/>
            <person name="Liu J.Z."/>
            <person name="Shao H.Z."/>
            <person name="Wang X."/>
            <person name="Wang C.C."/>
            <person name="Yang T.C."/>
            <person name="Huo Q.B."/>
            <person name="Li W."/>
            <person name="Chen H.Y."/>
            <person name="Chen S.E."/>
            <person name="Zhou L.G."/>
            <person name="Ni X.B."/>
            <person name="Tian J.H."/>
            <person name="Sheng Y."/>
            <person name="Liu T."/>
            <person name="Pan Y.S."/>
            <person name="Xia L.Y."/>
            <person name="Li J."/>
            <person name="Zhao F."/>
            <person name="Cao W.C."/>
        </authorList>
    </citation>
    <scope>NUCLEOTIDE SEQUENCE</scope>
    <source>
        <strain evidence="1">Rmic-2018</strain>
    </source>
</reference>